<dbReference type="GO" id="GO:0071973">
    <property type="term" value="P:bacterial-type flagellum-dependent cell motility"/>
    <property type="evidence" value="ECO:0007669"/>
    <property type="project" value="TreeGrafter"/>
</dbReference>
<comment type="subcellular location">
    <subcellularLocation>
        <location evidence="5">Secreted</location>
    </subcellularLocation>
    <subcellularLocation>
        <location evidence="5">Bacterial flagellum</location>
    </subcellularLocation>
</comment>
<dbReference type="RefSeq" id="WP_110524149.1">
    <property type="nucleotide sequence ID" value="NZ_QKOE01000005.1"/>
</dbReference>
<comment type="subunit">
    <text evidence="2 5">Homopentamer.</text>
</comment>
<dbReference type="PANTHER" id="PTHR30288:SF0">
    <property type="entry name" value="FLAGELLAR HOOK-ASSOCIATED PROTEIN 2"/>
    <property type="match status" value="1"/>
</dbReference>
<dbReference type="GO" id="GO:0005509">
    <property type="term" value="F:calcium ion binding"/>
    <property type="evidence" value="ECO:0007669"/>
    <property type="project" value="InterPro"/>
</dbReference>
<comment type="similarity">
    <text evidence="1 5">Belongs to the FliD family.</text>
</comment>
<evidence type="ECO:0000256" key="2">
    <source>
        <dbReference type="ARBA" id="ARBA00011255"/>
    </source>
</evidence>
<proteinExistence type="inferred from homology"/>
<dbReference type="InterPro" id="IPR002048">
    <property type="entry name" value="EF_hand_dom"/>
</dbReference>
<evidence type="ECO:0000313" key="8">
    <source>
        <dbReference type="Proteomes" id="UP000248259"/>
    </source>
</evidence>
<dbReference type="InterPro" id="IPR010810">
    <property type="entry name" value="Flagellin_hook_IN_motif"/>
</dbReference>
<dbReference type="Pfam" id="PF07195">
    <property type="entry name" value="FliD_C"/>
    <property type="match status" value="1"/>
</dbReference>
<keyword evidence="7" id="KW-0969">Cilium</keyword>
<evidence type="ECO:0000256" key="5">
    <source>
        <dbReference type="RuleBase" id="RU362066"/>
    </source>
</evidence>
<sequence length="444" mass="47022">MSIDTEYARYMAQQLASYDIAPMQTRISRSQSNYKARLDAVAKLESALRTFRDAMRDIKGGTTGSMVVNKASFSSEGYATATVGSKAVAGNYQFFVEQLASAHQVAISGIQDGDVSAQGSLDLMVGSEGFSVSLSDADTDGDGTLSLAELASAINGATANTGVRATLVRSNGNVSLVLTSEKTGADHAIGVATSGTNPADTVFHDALANRQQLSEARDAKVRLGGEGGMLLTNSGNTFDELIDGVTLTFTRAHAAGDSPLSLEVGQDNTAMQDKARKFVSAVNALLSSVASLTASGGETTSRGALAGDAGTRAIQSQVNRILRETFAGQRLTDFGVTAGRNGLLTLDTAAFEKAVASNPEGLDKLFASKGGMLESLDKTVQIYTSSTNGVLANRKESLNAQLKRLDQQSTQLDQQYERYYTRYLRQYTSMMQIMASMEQTQGMF</sequence>
<dbReference type="Pfam" id="PF07196">
    <property type="entry name" value="Flagellin_IN"/>
    <property type="match status" value="1"/>
</dbReference>
<evidence type="ECO:0000256" key="4">
    <source>
        <dbReference type="ARBA" id="ARBA00023143"/>
    </source>
</evidence>
<keyword evidence="4 5" id="KW-0975">Bacterial flagellum</keyword>
<dbReference type="Gene3D" id="3.30.70.2120">
    <property type="match status" value="1"/>
</dbReference>
<organism evidence="7 8">
    <name type="scientific">Parazoarcus communis SWub3 = DSM 12120</name>
    <dbReference type="NCBI Taxonomy" id="1121029"/>
    <lineage>
        <taxon>Bacteria</taxon>
        <taxon>Pseudomonadati</taxon>
        <taxon>Pseudomonadota</taxon>
        <taxon>Betaproteobacteria</taxon>
        <taxon>Rhodocyclales</taxon>
        <taxon>Zoogloeaceae</taxon>
        <taxon>Parazoarcus</taxon>
    </lineage>
</organism>
<protein>
    <recommendedName>
        <fullName evidence="5">Flagellar hook-associated protein 2</fullName>
        <shortName evidence="5">HAP2</shortName>
    </recommendedName>
    <alternativeName>
        <fullName evidence="5">Flagellar cap protein</fullName>
    </alternativeName>
</protein>
<dbReference type="GO" id="GO:0009424">
    <property type="term" value="C:bacterial-type flagellum hook"/>
    <property type="evidence" value="ECO:0007669"/>
    <property type="project" value="UniProtKB-UniRule"/>
</dbReference>
<dbReference type="GO" id="GO:0009421">
    <property type="term" value="C:bacterial-type flagellum filament cap"/>
    <property type="evidence" value="ECO:0007669"/>
    <property type="project" value="InterPro"/>
</dbReference>
<keyword evidence="8" id="KW-1185">Reference proteome</keyword>
<evidence type="ECO:0000256" key="3">
    <source>
        <dbReference type="ARBA" id="ARBA00023054"/>
    </source>
</evidence>
<dbReference type="InterPro" id="IPR018247">
    <property type="entry name" value="EF_Hand_1_Ca_BS"/>
</dbReference>
<dbReference type="Proteomes" id="UP000248259">
    <property type="component" value="Unassembled WGS sequence"/>
</dbReference>
<dbReference type="InterPro" id="IPR003481">
    <property type="entry name" value="FliD_N"/>
</dbReference>
<dbReference type="PROSITE" id="PS50222">
    <property type="entry name" value="EF_HAND_2"/>
    <property type="match status" value="1"/>
</dbReference>
<dbReference type="GO" id="GO:0005576">
    <property type="term" value="C:extracellular region"/>
    <property type="evidence" value="ECO:0007669"/>
    <property type="project" value="UniProtKB-SubCell"/>
</dbReference>
<keyword evidence="7" id="KW-0282">Flagellum</keyword>
<feature type="domain" description="EF-hand" evidence="6">
    <location>
        <begin position="125"/>
        <end position="160"/>
    </location>
</feature>
<keyword evidence="3 5" id="KW-0175">Coiled coil</keyword>
<gene>
    <name evidence="7" type="ORF">DNK49_09785</name>
</gene>
<dbReference type="OrthoDB" id="9810816at2"/>
<reference evidence="7 8" key="1">
    <citation type="submission" date="2018-06" db="EMBL/GenBank/DDBJ databases">
        <title>Azoarcus communis strain SWub3 genome.</title>
        <authorList>
            <person name="Zorraquino Salvo V."/>
            <person name="Toubiana D."/>
            <person name="Blumwald E."/>
        </authorList>
    </citation>
    <scope>NUCLEOTIDE SEQUENCE [LARGE SCALE GENOMIC DNA]</scope>
    <source>
        <strain evidence="7 8">SWub3</strain>
    </source>
</reference>
<evidence type="ECO:0000313" key="7">
    <source>
        <dbReference type="EMBL" id="PZA16925.1"/>
    </source>
</evidence>
<dbReference type="PROSITE" id="PS00018">
    <property type="entry name" value="EF_HAND_1"/>
    <property type="match status" value="1"/>
</dbReference>
<keyword evidence="5" id="KW-0964">Secreted</keyword>
<dbReference type="GO" id="GO:0007155">
    <property type="term" value="P:cell adhesion"/>
    <property type="evidence" value="ECO:0007669"/>
    <property type="project" value="InterPro"/>
</dbReference>
<name>A0A323UWU2_9RHOO</name>
<comment type="function">
    <text evidence="5">Required for morphogenesis and for the elongation of the flagellar filament by facilitating polymerization of the flagellin monomers at the tip of growing filament. Forms a capping structure, which prevents flagellin subunits (transported through the central channel of the flagellum) from leaking out without polymerization at the distal end.</text>
</comment>
<feature type="coiled-coil region" evidence="5">
    <location>
        <begin position="388"/>
        <end position="422"/>
    </location>
</feature>
<keyword evidence="7" id="KW-0966">Cell projection</keyword>
<dbReference type="InterPro" id="IPR040026">
    <property type="entry name" value="FliD"/>
</dbReference>
<evidence type="ECO:0000259" key="6">
    <source>
        <dbReference type="PROSITE" id="PS50222"/>
    </source>
</evidence>
<comment type="caution">
    <text evidence="7">The sequence shown here is derived from an EMBL/GenBank/DDBJ whole genome shotgun (WGS) entry which is preliminary data.</text>
</comment>
<dbReference type="EMBL" id="QKOE01000005">
    <property type="protein sequence ID" value="PZA16925.1"/>
    <property type="molecule type" value="Genomic_DNA"/>
</dbReference>
<dbReference type="PANTHER" id="PTHR30288">
    <property type="entry name" value="FLAGELLAR CAP/ASSEMBLY PROTEIN FLID"/>
    <property type="match status" value="1"/>
</dbReference>
<evidence type="ECO:0000256" key="1">
    <source>
        <dbReference type="ARBA" id="ARBA00009764"/>
    </source>
</evidence>
<accession>A0A323UWU2</accession>
<dbReference type="AlphaFoldDB" id="A0A323UWU2"/>
<dbReference type="Pfam" id="PF02465">
    <property type="entry name" value="FliD_N"/>
    <property type="match status" value="1"/>
</dbReference>
<dbReference type="InterPro" id="IPR010809">
    <property type="entry name" value="FliD_C"/>
</dbReference>